<sequence length="390" mass="45096">MPDREKPRGETHTLAVVEISPFTLSQFIQRQEAISEFHLKLKYAEIFSALRTLPFSQQEELLVSFFTRKVENFPNGEKLGHFLTKINNIGWFEPQEEPDHETLQKLSDEFYSRQNLNSLPLKIIKGDWPTAWSLQRDIIQNPIWFPTRNVSRATALDLAKIMAHDMVWNETFNETWNQIRKKISNVTKTGSFDVANRIVQDAVNAAEWIVLEDLIPQKGYNKGNPFELLFDGINDKGYWFVGPVKGRSVIFVPEIRSEISKRLELECFSGRGYQGSEEEYEKFLSQIPFKDPVRFYISRDLRLDENTDYYTDSGNIIIYSTDELGKVKEELSGAQENYYVSIQLLGEDGKPVTFQTAPHTWVSPSWGFYLKPTTESVGTFVRLIFGEESS</sequence>
<dbReference type="Proteomes" id="UP000176628">
    <property type="component" value="Unassembled WGS sequence"/>
</dbReference>
<dbReference type="EMBL" id="MFAV01000043">
    <property type="protein sequence ID" value="OGD85838.1"/>
    <property type="molecule type" value="Genomic_DNA"/>
</dbReference>
<comment type="caution">
    <text evidence="1">The sequence shown here is derived from an EMBL/GenBank/DDBJ whole genome shotgun (WGS) entry which is preliminary data.</text>
</comment>
<name>A0A1F5G1X3_9BACT</name>
<protein>
    <submittedName>
        <fullName evidence="1">Uncharacterized protein</fullName>
    </submittedName>
</protein>
<organism evidence="1 2">
    <name type="scientific">Candidatus Curtissbacteria bacterium RBG_16_39_7</name>
    <dbReference type="NCBI Taxonomy" id="1797707"/>
    <lineage>
        <taxon>Bacteria</taxon>
        <taxon>Candidatus Curtissiibacteriota</taxon>
    </lineage>
</organism>
<proteinExistence type="predicted"/>
<accession>A0A1F5G1X3</accession>
<gene>
    <name evidence="1" type="ORF">A2Z23_02150</name>
</gene>
<evidence type="ECO:0000313" key="1">
    <source>
        <dbReference type="EMBL" id="OGD85838.1"/>
    </source>
</evidence>
<evidence type="ECO:0000313" key="2">
    <source>
        <dbReference type="Proteomes" id="UP000176628"/>
    </source>
</evidence>
<reference evidence="1 2" key="1">
    <citation type="journal article" date="2016" name="Nat. Commun.">
        <title>Thousands of microbial genomes shed light on interconnected biogeochemical processes in an aquifer system.</title>
        <authorList>
            <person name="Anantharaman K."/>
            <person name="Brown C.T."/>
            <person name="Hug L.A."/>
            <person name="Sharon I."/>
            <person name="Castelle C.J."/>
            <person name="Probst A.J."/>
            <person name="Thomas B.C."/>
            <person name="Singh A."/>
            <person name="Wilkins M.J."/>
            <person name="Karaoz U."/>
            <person name="Brodie E.L."/>
            <person name="Williams K.H."/>
            <person name="Hubbard S.S."/>
            <person name="Banfield J.F."/>
        </authorList>
    </citation>
    <scope>NUCLEOTIDE SEQUENCE [LARGE SCALE GENOMIC DNA]</scope>
</reference>
<dbReference type="AlphaFoldDB" id="A0A1F5G1X3"/>